<evidence type="ECO:0000313" key="16">
    <source>
        <dbReference type="Proteomes" id="UP000612746"/>
    </source>
</evidence>
<evidence type="ECO:0000259" key="14">
    <source>
        <dbReference type="Pfam" id="PF00930"/>
    </source>
</evidence>
<dbReference type="GO" id="GO:0005774">
    <property type="term" value="C:vacuolar membrane"/>
    <property type="evidence" value="ECO:0007669"/>
    <property type="project" value="UniProtKB-SubCell"/>
</dbReference>
<feature type="domain" description="Peptidase S9 prolyl oligopeptidase catalytic" evidence="13">
    <location>
        <begin position="1012"/>
        <end position="1214"/>
    </location>
</feature>
<feature type="compositionally biased region" description="Polar residues" evidence="12">
    <location>
        <begin position="413"/>
        <end position="423"/>
    </location>
</feature>
<dbReference type="InterPro" id="IPR002471">
    <property type="entry name" value="Pept_S9_AS"/>
</dbReference>
<dbReference type="Pfam" id="PF00930">
    <property type="entry name" value="DPPIV_N"/>
    <property type="match status" value="1"/>
</dbReference>
<dbReference type="GO" id="GO:0004252">
    <property type="term" value="F:serine-type endopeptidase activity"/>
    <property type="evidence" value="ECO:0007669"/>
    <property type="project" value="InterPro"/>
</dbReference>
<keyword evidence="4" id="KW-0645">Protease</keyword>
<proteinExistence type="inferred from homology"/>
<keyword evidence="6" id="KW-0378">Hydrolase</keyword>
<keyword evidence="16" id="KW-1185">Reference proteome</keyword>
<evidence type="ECO:0000256" key="2">
    <source>
        <dbReference type="ARBA" id="ARBA00006150"/>
    </source>
</evidence>
<dbReference type="Pfam" id="PF00326">
    <property type="entry name" value="Peptidase_S9"/>
    <property type="match status" value="1"/>
</dbReference>
<comment type="caution">
    <text evidence="15">The sequence shown here is derived from an EMBL/GenBank/DDBJ whole genome shotgun (WGS) entry which is preliminary data.</text>
</comment>
<protein>
    <recommendedName>
        <fullName evidence="17">Dipeptidyl aminopeptidase</fullName>
    </recommendedName>
</protein>
<dbReference type="GO" id="GO:0005886">
    <property type="term" value="C:plasma membrane"/>
    <property type="evidence" value="ECO:0007669"/>
    <property type="project" value="TreeGrafter"/>
</dbReference>
<evidence type="ECO:0000256" key="11">
    <source>
        <dbReference type="ARBA" id="ARBA00023180"/>
    </source>
</evidence>
<keyword evidence="11" id="KW-0325">Glycoprotein</keyword>
<dbReference type="GO" id="GO:0003676">
    <property type="term" value="F:nucleic acid binding"/>
    <property type="evidence" value="ECO:0007669"/>
    <property type="project" value="InterPro"/>
</dbReference>
<dbReference type="SUPFAM" id="SSF82704">
    <property type="entry name" value="AlbA-like"/>
    <property type="match status" value="1"/>
</dbReference>
<evidence type="ECO:0000313" key="15">
    <source>
        <dbReference type="EMBL" id="KAG2180653.1"/>
    </source>
</evidence>
<dbReference type="Gene3D" id="3.40.50.1820">
    <property type="entry name" value="alpha/beta hydrolase"/>
    <property type="match status" value="1"/>
</dbReference>
<dbReference type="InterPro" id="IPR002469">
    <property type="entry name" value="Peptidase_S9B_N"/>
</dbReference>
<evidence type="ECO:0000256" key="1">
    <source>
        <dbReference type="ARBA" id="ARBA00004576"/>
    </source>
</evidence>
<dbReference type="PANTHER" id="PTHR11731:SF200">
    <property type="entry name" value="DIPEPTIDYL PEPTIDASE 10, ISOFORM B"/>
    <property type="match status" value="1"/>
</dbReference>
<dbReference type="PANTHER" id="PTHR11731">
    <property type="entry name" value="PROTEASE FAMILY S9B,C DIPEPTIDYL-PEPTIDASE IV-RELATED"/>
    <property type="match status" value="1"/>
</dbReference>
<dbReference type="OrthoDB" id="16520at2759"/>
<keyword evidence="7" id="KW-0720">Serine protease</keyword>
<evidence type="ECO:0000259" key="13">
    <source>
        <dbReference type="Pfam" id="PF00326"/>
    </source>
</evidence>
<accession>A0A8H7UI34</accession>
<evidence type="ECO:0000256" key="3">
    <source>
        <dbReference type="ARBA" id="ARBA00022438"/>
    </source>
</evidence>
<evidence type="ECO:0000256" key="10">
    <source>
        <dbReference type="ARBA" id="ARBA00023136"/>
    </source>
</evidence>
<name>A0A8H7UI34_9FUNG</name>
<dbReference type="InterPro" id="IPR036882">
    <property type="entry name" value="Alba-like_dom_sf"/>
</dbReference>
<keyword evidence="10" id="KW-0472">Membrane</keyword>
<organism evidence="15 16">
    <name type="scientific">Umbelopsis vinacea</name>
    <dbReference type="NCBI Taxonomy" id="44442"/>
    <lineage>
        <taxon>Eukaryota</taxon>
        <taxon>Fungi</taxon>
        <taxon>Fungi incertae sedis</taxon>
        <taxon>Mucoromycota</taxon>
        <taxon>Mucoromycotina</taxon>
        <taxon>Umbelopsidomycetes</taxon>
        <taxon>Umbelopsidales</taxon>
        <taxon>Umbelopsidaceae</taxon>
        <taxon>Umbelopsis</taxon>
    </lineage>
</organism>
<evidence type="ECO:0000256" key="7">
    <source>
        <dbReference type="ARBA" id="ARBA00022825"/>
    </source>
</evidence>
<keyword evidence="8" id="KW-0735">Signal-anchor</keyword>
<feature type="region of interest" description="Disordered" evidence="12">
    <location>
        <begin position="385"/>
        <end position="423"/>
    </location>
</feature>
<evidence type="ECO:0000256" key="4">
    <source>
        <dbReference type="ARBA" id="ARBA00022670"/>
    </source>
</evidence>
<dbReference type="GO" id="GO:0006508">
    <property type="term" value="P:proteolysis"/>
    <property type="evidence" value="ECO:0007669"/>
    <property type="project" value="UniProtKB-KW"/>
</dbReference>
<dbReference type="SUPFAM" id="SSF53474">
    <property type="entry name" value="alpha/beta-Hydrolases"/>
    <property type="match status" value="1"/>
</dbReference>
<sequence>MSAGPEFEMNASAAFTMLNPTATEFQPSGSFQPQPSKSNPQSNVNSTPQQKPKAKKQTVDNGKNVGTERRHSKPNQNKPEAKRQGSVPDAAHGRKGSSSKQNETKAKVDGGKSRPTTNRAATAGKHKAIDPRASLIASSIKTKSTSKVQHMDPASSIAIMEAIEPVNLVTGEGSALAIANGCELYVQWIGRCLQQHEEVTLIGIDQAISDAITIVSILQDSDIGRYHEVESFSLEESRGPRSSFLHTVFLRRIDMSAEISEKETPPVTIVHPDTLYKTIFEMSNSPNYSPVASTDITKQRDGSLDVYMQMMDGRKHIKSVASDDDEEEDSSWSSSSEEKRPERNPPGSVVFQYYSPTDKVDNSEFQGKNASQESLLEMQERRSTSNLLGGARQYEEDDEDDNTDHPDAWLNDNLENGRSGKSSKTPIKWTCTGFFVVLIVGWMAWAFVLLIMPQQGETLTSSGNHIEFNDVFNSSFKPARPSLVWVQNSQQDGVFTYVQPNTGDIILESVEDQVRSTFVKADELQINNKSVTVDNYLISADTEYLMIWTNRTKQFRHSYFSNVYIFDLVERTLTPLNDVSNIDEEPQISYAVWSPKGHSVAYVMNNDLYVTDLAKHTRITFDGTATIFNGVPDWVYEEEVFGKNFATWWSPDATHIAYLRFNETEVPEFKLPLYAKSNDSYPQELVIKYPKAGYPNPTVSLHVYSLADDTSVMVNHNSTAVGIAAVDDEVVDFADNDRLITQVVWTTTTHDHLVYKQTNRVQDHEKTITVSLPTTGKTTAKAMTSKVSKEYKPEDGGWVEVNQDIKFFAPQDKDDTPKYIDIADNGDGYMHLALYSVNGSSDPTWLTTGEWEIISGTVVVDSVNRLIHYISTEVSPLERHLYMLNMSETDDISKHCITCFEDEEVHGYYSASFSPKAGYYVLNYEGPEVPTTVVNKVGDISFSKVLENNTALVELLEQYNLPKSRMVTVKSGGVDMNAIEILPPDFDPAQRYPVVFRVYGGPGSQMASYRFQLDWHTFIASKLRYIVVMADGRGTGYRGRKYRVGVRGRLGELETIDQVNAGRHWASLDYVDPTRIAIWGWSYGGFMTSKVVEADDGVFSVGMAVAPVTDWKFYDSIYTERYMLTPQLNADGYQRSAVNNMTGFNHTNYLLVHGTGDDNVHFQNAAALIDRLTMASVHNYRVQFYTDSDHSINTHNANREIYWLLTDFVWEGFGGEEYDHVRRETHGQVIGPVGSH</sequence>
<dbReference type="InterPro" id="IPR050278">
    <property type="entry name" value="Serine_Prot_S9B/DPPIV"/>
</dbReference>
<dbReference type="Gene3D" id="2.140.10.30">
    <property type="entry name" value="Dipeptidylpeptidase IV, N-terminal domain"/>
    <property type="match status" value="1"/>
</dbReference>
<evidence type="ECO:0000256" key="5">
    <source>
        <dbReference type="ARBA" id="ARBA00022692"/>
    </source>
</evidence>
<feature type="region of interest" description="Disordered" evidence="12">
    <location>
        <begin position="1"/>
        <end position="133"/>
    </location>
</feature>
<reference evidence="15" key="1">
    <citation type="submission" date="2020-12" db="EMBL/GenBank/DDBJ databases">
        <title>Metabolic potential, ecology and presence of endohyphal bacteria is reflected in genomic diversity of Mucoromycotina.</title>
        <authorList>
            <person name="Muszewska A."/>
            <person name="Okrasinska A."/>
            <person name="Steczkiewicz K."/>
            <person name="Drgas O."/>
            <person name="Orlowska M."/>
            <person name="Perlinska-Lenart U."/>
            <person name="Aleksandrzak-Piekarczyk T."/>
            <person name="Szatraj K."/>
            <person name="Zielenkiewicz U."/>
            <person name="Pilsyk S."/>
            <person name="Malc E."/>
            <person name="Mieczkowski P."/>
            <person name="Kruszewska J.S."/>
            <person name="Biernat P."/>
            <person name="Pawlowska J."/>
        </authorList>
    </citation>
    <scope>NUCLEOTIDE SEQUENCE</scope>
    <source>
        <strain evidence="15">WA0000051536</strain>
    </source>
</reference>
<keyword evidence="9" id="KW-1133">Transmembrane helix</keyword>
<dbReference type="AlphaFoldDB" id="A0A8H7UI34"/>
<dbReference type="Proteomes" id="UP000612746">
    <property type="component" value="Unassembled WGS sequence"/>
</dbReference>
<dbReference type="EMBL" id="JAEPRA010000009">
    <property type="protein sequence ID" value="KAG2180653.1"/>
    <property type="molecule type" value="Genomic_DNA"/>
</dbReference>
<dbReference type="PROSITE" id="PS00708">
    <property type="entry name" value="PRO_ENDOPEP_SER"/>
    <property type="match status" value="1"/>
</dbReference>
<evidence type="ECO:0000256" key="6">
    <source>
        <dbReference type="ARBA" id="ARBA00022801"/>
    </source>
</evidence>
<dbReference type="InterPro" id="IPR029058">
    <property type="entry name" value="AB_hydrolase_fold"/>
</dbReference>
<dbReference type="GO" id="GO:0008239">
    <property type="term" value="F:dipeptidyl-peptidase activity"/>
    <property type="evidence" value="ECO:0007669"/>
    <property type="project" value="TreeGrafter"/>
</dbReference>
<feature type="domain" description="Dipeptidylpeptidase IV N-terminal" evidence="14">
    <location>
        <begin position="539"/>
        <end position="931"/>
    </location>
</feature>
<feature type="compositionally biased region" description="Polar residues" evidence="12">
    <location>
        <begin position="18"/>
        <end position="47"/>
    </location>
</feature>
<feature type="compositionally biased region" description="Basic and acidic residues" evidence="12">
    <location>
        <begin position="102"/>
        <end position="112"/>
    </location>
</feature>
<comment type="similarity">
    <text evidence="2">Belongs to the peptidase S9B family.</text>
</comment>
<dbReference type="FunFam" id="3.40.50.1820:FF:000003">
    <property type="entry name" value="Dipeptidyl peptidase 4"/>
    <property type="match status" value="1"/>
</dbReference>
<evidence type="ECO:0000256" key="9">
    <source>
        <dbReference type="ARBA" id="ARBA00022989"/>
    </source>
</evidence>
<evidence type="ECO:0008006" key="17">
    <source>
        <dbReference type="Google" id="ProtNLM"/>
    </source>
</evidence>
<gene>
    <name evidence="15" type="ORF">INT44_003660</name>
</gene>
<dbReference type="GO" id="GO:0004177">
    <property type="term" value="F:aminopeptidase activity"/>
    <property type="evidence" value="ECO:0007669"/>
    <property type="project" value="UniProtKB-KW"/>
</dbReference>
<evidence type="ECO:0000256" key="8">
    <source>
        <dbReference type="ARBA" id="ARBA00022968"/>
    </source>
</evidence>
<comment type="subcellular location">
    <subcellularLocation>
        <location evidence="1">Vacuole membrane</location>
        <topology evidence="1">Single-pass type II membrane protein</topology>
    </subcellularLocation>
</comment>
<dbReference type="SUPFAM" id="SSF82171">
    <property type="entry name" value="DPP6 N-terminal domain-like"/>
    <property type="match status" value="1"/>
</dbReference>
<feature type="region of interest" description="Disordered" evidence="12">
    <location>
        <begin position="318"/>
        <end position="353"/>
    </location>
</feature>
<keyword evidence="5" id="KW-0812">Transmembrane</keyword>
<evidence type="ECO:0000256" key="12">
    <source>
        <dbReference type="SAM" id="MobiDB-lite"/>
    </source>
</evidence>
<keyword evidence="3" id="KW-0031">Aminopeptidase</keyword>
<dbReference type="InterPro" id="IPR001375">
    <property type="entry name" value="Peptidase_S9_cat"/>
</dbReference>